<evidence type="ECO:0000313" key="3">
    <source>
        <dbReference type="Proteomes" id="UP001589718"/>
    </source>
</evidence>
<evidence type="ECO:0000313" key="2">
    <source>
        <dbReference type="EMBL" id="MFB9522739.1"/>
    </source>
</evidence>
<feature type="compositionally biased region" description="Low complexity" evidence="1">
    <location>
        <begin position="7"/>
        <end position="24"/>
    </location>
</feature>
<dbReference type="Proteomes" id="UP001589718">
    <property type="component" value="Unassembled WGS sequence"/>
</dbReference>
<proteinExistence type="predicted"/>
<keyword evidence="3" id="KW-1185">Reference proteome</keyword>
<accession>A0ABV5PHQ6</accession>
<name>A0ABV5PHQ6_STRCM</name>
<feature type="region of interest" description="Disordered" evidence="1">
    <location>
        <begin position="1"/>
        <end position="24"/>
    </location>
</feature>
<reference evidence="2 3" key="1">
    <citation type="submission" date="2024-09" db="EMBL/GenBank/DDBJ databases">
        <authorList>
            <person name="Sun Q."/>
            <person name="Mori K."/>
        </authorList>
    </citation>
    <scope>NUCLEOTIDE SEQUENCE [LARGE SCALE GENOMIC DNA]</scope>
    <source>
        <strain evidence="2 3">JCM 4362</strain>
    </source>
</reference>
<gene>
    <name evidence="2" type="ORF">ACFFTU_22600</name>
</gene>
<evidence type="ECO:0000256" key="1">
    <source>
        <dbReference type="SAM" id="MobiDB-lite"/>
    </source>
</evidence>
<dbReference type="InterPro" id="IPR014985">
    <property type="entry name" value="WbqC"/>
</dbReference>
<dbReference type="Pfam" id="PF08889">
    <property type="entry name" value="WbqC"/>
    <property type="match status" value="1"/>
</dbReference>
<organism evidence="2 3">
    <name type="scientific">Streptomyces cremeus</name>
    <dbReference type="NCBI Taxonomy" id="66881"/>
    <lineage>
        <taxon>Bacteria</taxon>
        <taxon>Bacillati</taxon>
        <taxon>Actinomycetota</taxon>
        <taxon>Actinomycetes</taxon>
        <taxon>Kitasatosporales</taxon>
        <taxon>Streptomycetaceae</taxon>
        <taxon>Streptomyces</taxon>
    </lineage>
</organism>
<comment type="caution">
    <text evidence="2">The sequence shown here is derived from an EMBL/GenBank/DDBJ whole genome shotgun (WGS) entry which is preliminary data.</text>
</comment>
<sequence>MQRTNLSFAPASPAASSPREQSAPGGLCAIHQPNLFPRLTTLAKLFAADYWIVLDDVQFSRRDYQHRARLAAIGAPGRQQWLSVPTHLPSGRPTLIRDALVDNAELARRRTAGMLRQNFGASPHWPSLVQALDPVLDTFATGRTAAIAETSTRVLLGLLGWRGQILSSSLLSARPGRSLRPADLAAATGARAYLCGTGGMTYLDPVPFAARNIAVASFRPPTTGIWSTARRLSALWALASLGPDTLASRLRAVADGHAALRAAAPELRSSATSV</sequence>
<protein>
    <submittedName>
        <fullName evidence="2">WbqC family protein</fullName>
    </submittedName>
</protein>
<dbReference type="EMBL" id="JBHMCR010000013">
    <property type="protein sequence ID" value="MFB9522739.1"/>
    <property type="molecule type" value="Genomic_DNA"/>
</dbReference>
<dbReference type="RefSeq" id="WP_345220280.1">
    <property type="nucleotide sequence ID" value="NZ_BAAAXE010000013.1"/>
</dbReference>